<reference evidence="3 4" key="1">
    <citation type="journal article" date="2018" name="BMC Genomics">
        <title>The genome of Naegleria lovaniensis, the basis for a comparative approach to unravel pathogenicity factors of the human pathogenic amoeba N. fowleri.</title>
        <authorList>
            <person name="Liechti N."/>
            <person name="Schurch N."/>
            <person name="Bruggmann R."/>
            <person name="Wittwer M."/>
        </authorList>
    </citation>
    <scope>NUCLEOTIDE SEQUENCE [LARGE SCALE GENOMIC DNA]</scope>
    <source>
        <strain evidence="3 4">ATCC 30569</strain>
    </source>
</reference>
<dbReference type="SUPFAM" id="SSF46565">
    <property type="entry name" value="Chaperone J-domain"/>
    <property type="match status" value="1"/>
</dbReference>
<dbReference type="RefSeq" id="XP_044549141.1">
    <property type="nucleotide sequence ID" value="XM_044693739.1"/>
</dbReference>
<dbReference type="GeneID" id="68096588"/>
<evidence type="ECO:0000313" key="4">
    <source>
        <dbReference type="Proteomes" id="UP000816034"/>
    </source>
</evidence>
<dbReference type="AlphaFoldDB" id="A0AA88KJP8"/>
<keyword evidence="4" id="KW-1185">Reference proteome</keyword>
<evidence type="ECO:0000256" key="1">
    <source>
        <dbReference type="SAM" id="MobiDB-lite"/>
    </source>
</evidence>
<feature type="compositionally biased region" description="Low complexity" evidence="1">
    <location>
        <begin position="469"/>
        <end position="507"/>
    </location>
</feature>
<dbReference type="PROSITE" id="PS50076">
    <property type="entry name" value="DNAJ_2"/>
    <property type="match status" value="1"/>
</dbReference>
<protein>
    <recommendedName>
        <fullName evidence="2">J domain-containing protein</fullName>
    </recommendedName>
</protein>
<dbReference type="Gene3D" id="1.10.287.110">
    <property type="entry name" value="DnaJ domain"/>
    <property type="match status" value="1"/>
</dbReference>
<gene>
    <name evidence="3" type="ORF">C9374_004133</name>
</gene>
<feature type="region of interest" description="Disordered" evidence="1">
    <location>
        <begin position="322"/>
        <end position="549"/>
    </location>
</feature>
<feature type="region of interest" description="Disordered" evidence="1">
    <location>
        <begin position="286"/>
        <end position="309"/>
    </location>
</feature>
<feature type="compositionally biased region" description="Low complexity" evidence="1">
    <location>
        <begin position="346"/>
        <end position="356"/>
    </location>
</feature>
<comment type="caution">
    <text evidence="3">The sequence shown here is derived from an EMBL/GenBank/DDBJ whole genome shotgun (WGS) entry which is preliminary data.</text>
</comment>
<dbReference type="PROSITE" id="PS00636">
    <property type="entry name" value="DNAJ_1"/>
    <property type="match status" value="1"/>
</dbReference>
<evidence type="ECO:0000313" key="3">
    <source>
        <dbReference type="EMBL" id="KAG2383462.1"/>
    </source>
</evidence>
<feature type="compositionally biased region" description="Basic and acidic residues" evidence="1">
    <location>
        <begin position="530"/>
        <end position="540"/>
    </location>
</feature>
<feature type="compositionally biased region" description="Basic residues" evidence="1">
    <location>
        <begin position="424"/>
        <end position="433"/>
    </location>
</feature>
<proteinExistence type="predicted"/>
<dbReference type="InterPro" id="IPR054076">
    <property type="entry name" value="ZUO1-like_ZHD"/>
</dbReference>
<dbReference type="Pfam" id="PF21884">
    <property type="entry name" value="ZUO1-like_ZHD"/>
    <property type="match status" value="1"/>
</dbReference>
<feature type="compositionally biased region" description="Basic residues" evidence="1">
    <location>
        <begin position="387"/>
        <end position="399"/>
    </location>
</feature>
<dbReference type="PANTHER" id="PTHR44029">
    <property type="entry name" value="DNAJ HOMOLOG SUBFAMILY C MEMBER 21"/>
    <property type="match status" value="1"/>
</dbReference>
<feature type="region of interest" description="Disordered" evidence="1">
    <location>
        <begin position="236"/>
        <end position="260"/>
    </location>
</feature>
<feature type="compositionally biased region" description="Acidic residues" evidence="1">
    <location>
        <begin position="287"/>
        <end position="303"/>
    </location>
</feature>
<organism evidence="3 4">
    <name type="scientific">Naegleria lovaniensis</name>
    <name type="common">Amoeba</name>
    <dbReference type="NCBI Taxonomy" id="51637"/>
    <lineage>
        <taxon>Eukaryota</taxon>
        <taxon>Discoba</taxon>
        <taxon>Heterolobosea</taxon>
        <taxon>Tetramitia</taxon>
        <taxon>Eutetramitia</taxon>
        <taxon>Vahlkampfiidae</taxon>
        <taxon>Naegleria</taxon>
    </lineage>
</organism>
<accession>A0AA88KJP8</accession>
<name>A0AA88KJP8_NAELO</name>
<dbReference type="PANTHER" id="PTHR44029:SF1">
    <property type="entry name" value="DNAJ HOMOLOG SUBFAMILY C MEMBER 21"/>
    <property type="match status" value="1"/>
</dbReference>
<feature type="compositionally biased region" description="Acidic residues" evidence="1">
    <location>
        <begin position="520"/>
        <end position="529"/>
    </location>
</feature>
<feature type="compositionally biased region" description="Basic and acidic residues" evidence="1">
    <location>
        <begin position="405"/>
        <end position="418"/>
    </location>
</feature>
<sequence>MSTSSTAAHKQRDYYEVLGLTKEATKEEIRKAYRKQALIWHPDRNIDNVEEATHRFKEIQDAYEILFDDQERAWYDENKHIILSRGMAAARYGGDDEMKEPEQQNLWSFLSSSSYTTFKSKDKNNFFEIYQRVFDTILKEDEEYKSAKAPSASNLKSPSFGDENTPYEQVAKFYTFWSTYNSKRSFAWKDKWRLSEAENRFVKRQMEKENETERNKARKEYNDLVKHLLKKVKADDPRVKEEMKRRKKIQDELDKKKEESKLLQEQLKKEYLQEKERLRQQLLSGEISDDDVLNEEFSDEEEFNQIHDALDEAEDVFDNFYATSSSKKAGKKMKGANIHDEDEQEPVVTETTQENENLPEVEEKKTEYSAEDTSQQQPEDEEEENAKKKKKEKKKKKLQKGVVYLDREQIEMLRESMEQAKTSSKSKKSKSKKKNIDDEEEEEEKPIKQKGTKKQPIIENIQPTNNATSKSKQQKQQGVSSSLASQQTTSSSSPQTLPQSSTESSDSVDVDTKNTKLASEENEIEEEAAFAERHNTDRRSFIINHNRYH</sequence>
<dbReference type="SMART" id="SM00271">
    <property type="entry name" value="DnaJ"/>
    <property type="match status" value="1"/>
</dbReference>
<dbReference type="CDD" id="cd06257">
    <property type="entry name" value="DnaJ"/>
    <property type="match status" value="1"/>
</dbReference>
<dbReference type="InterPro" id="IPR018253">
    <property type="entry name" value="DnaJ_domain_CS"/>
</dbReference>
<dbReference type="InterPro" id="IPR001623">
    <property type="entry name" value="DnaJ_domain"/>
</dbReference>
<dbReference type="InterPro" id="IPR051964">
    <property type="entry name" value="Chaperone_stress_response"/>
</dbReference>
<dbReference type="PRINTS" id="PR00625">
    <property type="entry name" value="JDOMAIN"/>
</dbReference>
<dbReference type="Pfam" id="PF00226">
    <property type="entry name" value="DnaJ"/>
    <property type="match status" value="1"/>
</dbReference>
<dbReference type="EMBL" id="PYSW02000020">
    <property type="protein sequence ID" value="KAG2383462.1"/>
    <property type="molecule type" value="Genomic_DNA"/>
</dbReference>
<dbReference type="GO" id="GO:0005737">
    <property type="term" value="C:cytoplasm"/>
    <property type="evidence" value="ECO:0007669"/>
    <property type="project" value="TreeGrafter"/>
</dbReference>
<dbReference type="Proteomes" id="UP000816034">
    <property type="component" value="Unassembled WGS sequence"/>
</dbReference>
<feature type="domain" description="J" evidence="2">
    <location>
        <begin position="13"/>
        <end position="79"/>
    </location>
</feature>
<evidence type="ECO:0000259" key="2">
    <source>
        <dbReference type="PROSITE" id="PS50076"/>
    </source>
</evidence>
<dbReference type="InterPro" id="IPR036869">
    <property type="entry name" value="J_dom_sf"/>
</dbReference>